<dbReference type="PANTHER" id="PTHR35268">
    <property type="entry name" value="PROTEIN CCSMST1"/>
    <property type="match status" value="1"/>
</dbReference>
<organism evidence="1 2">
    <name type="scientific">Nephila pilipes</name>
    <name type="common">Giant wood spider</name>
    <name type="synonym">Nephila maculata</name>
    <dbReference type="NCBI Taxonomy" id="299642"/>
    <lineage>
        <taxon>Eukaryota</taxon>
        <taxon>Metazoa</taxon>
        <taxon>Ecdysozoa</taxon>
        <taxon>Arthropoda</taxon>
        <taxon>Chelicerata</taxon>
        <taxon>Arachnida</taxon>
        <taxon>Araneae</taxon>
        <taxon>Araneomorphae</taxon>
        <taxon>Entelegynae</taxon>
        <taxon>Araneoidea</taxon>
        <taxon>Nephilidae</taxon>
        <taxon>Nephila</taxon>
    </lineage>
</organism>
<dbReference type="AlphaFoldDB" id="A0A8X6QGW5"/>
<accession>A0A8X6QGW5</accession>
<dbReference type="EMBL" id="BMAW01081477">
    <property type="protein sequence ID" value="GFU24692.1"/>
    <property type="molecule type" value="Genomic_DNA"/>
</dbReference>
<dbReference type="PANTHER" id="PTHR35268:SF1">
    <property type="entry name" value="UBIQUINOL-CYTOCHROME-C REDUCTASE COMPLEX ASSEMBLY FACTOR 4"/>
    <property type="match status" value="1"/>
</dbReference>
<keyword evidence="2" id="KW-1185">Reference proteome</keyword>
<dbReference type="OrthoDB" id="5783753at2759"/>
<gene>
    <name evidence="1" type="primary">NCL1_26813</name>
    <name evidence="1" type="ORF">NPIL_88581</name>
</gene>
<evidence type="ECO:0000313" key="1">
    <source>
        <dbReference type="EMBL" id="GFU24692.1"/>
    </source>
</evidence>
<sequence length="147" mass="17306">MHLRLIVPLIKRACIVQRITRLHGQTVKTVQNSEVKDEPIKFSTSEAGQWKAKYTTSGKDYFEQPRIQPFAVVMSLTAFMVYFCILREENDLDDWLRNLENELPLHLEEAELKGRIEKAKRNNQDTTAYEERMENIVQLRAKIQELK</sequence>
<name>A0A8X6QGW5_NEPPI</name>
<evidence type="ECO:0000313" key="2">
    <source>
        <dbReference type="Proteomes" id="UP000887013"/>
    </source>
</evidence>
<reference evidence="1" key="1">
    <citation type="submission" date="2020-08" db="EMBL/GenBank/DDBJ databases">
        <title>Multicomponent nature underlies the extraordinary mechanical properties of spider dragline silk.</title>
        <authorList>
            <person name="Kono N."/>
            <person name="Nakamura H."/>
            <person name="Mori M."/>
            <person name="Yoshida Y."/>
            <person name="Ohtoshi R."/>
            <person name="Malay A.D."/>
            <person name="Moran D.A.P."/>
            <person name="Tomita M."/>
            <person name="Numata K."/>
            <person name="Arakawa K."/>
        </authorList>
    </citation>
    <scope>NUCLEOTIDE SEQUENCE</scope>
</reference>
<proteinExistence type="predicted"/>
<dbReference type="InterPro" id="IPR029160">
    <property type="entry name" value="UQCC4"/>
</dbReference>
<protein>
    <submittedName>
        <fullName evidence="1">Uncharacterized protein</fullName>
    </submittedName>
</protein>
<comment type="caution">
    <text evidence="1">The sequence shown here is derived from an EMBL/GenBank/DDBJ whole genome shotgun (WGS) entry which is preliminary data.</text>
</comment>
<dbReference type="Pfam" id="PF15013">
    <property type="entry name" value="CCSMST1"/>
    <property type="match status" value="1"/>
</dbReference>
<dbReference type="Proteomes" id="UP000887013">
    <property type="component" value="Unassembled WGS sequence"/>
</dbReference>